<comment type="caution">
    <text evidence="2">The sequence shown here is derived from an EMBL/GenBank/DDBJ whole genome shotgun (WGS) entry which is preliminary data.</text>
</comment>
<reference evidence="2 3" key="1">
    <citation type="submission" date="2016-10" db="EMBL/GenBank/DDBJ databases">
        <authorList>
            <person name="Varghese N."/>
            <person name="Submissions S."/>
        </authorList>
    </citation>
    <scope>NUCLEOTIDE SEQUENCE [LARGE SCALE GENOMIC DNA]</scope>
    <source>
        <strain evidence="2 3">Nl1</strain>
    </source>
</reference>
<keyword evidence="3" id="KW-1185">Reference proteome</keyword>
<evidence type="ECO:0000313" key="2">
    <source>
        <dbReference type="EMBL" id="SDQ47102.1"/>
    </source>
</evidence>
<feature type="region of interest" description="Disordered" evidence="1">
    <location>
        <begin position="1"/>
        <end position="60"/>
    </location>
</feature>
<dbReference type="EMBL" id="FNKY01000001">
    <property type="protein sequence ID" value="SDQ47102.1"/>
    <property type="molecule type" value="Genomic_DNA"/>
</dbReference>
<organism evidence="2 3">
    <name type="scientific">Nitrosospira multiformis</name>
    <dbReference type="NCBI Taxonomy" id="1231"/>
    <lineage>
        <taxon>Bacteria</taxon>
        <taxon>Pseudomonadati</taxon>
        <taxon>Pseudomonadota</taxon>
        <taxon>Betaproteobacteria</taxon>
        <taxon>Nitrosomonadales</taxon>
        <taxon>Nitrosomonadaceae</taxon>
        <taxon>Nitrosospira</taxon>
    </lineage>
</organism>
<proteinExistence type="predicted"/>
<accession>A0ABY0T972</accession>
<dbReference type="RefSeq" id="WP_074631080.1">
    <property type="nucleotide sequence ID" value="NZ_FNKY01000001.1"/>
</dbReference>
<name>A0ABY0T972_9PROT</name>
<sequence length="210" mass="24104">MALFIFPMSPTAPAWSADKKETRQREAQRRTQQAIKQAQAKTAELEQANTELGNKLKEQEQRVSEAQQNLDGFSRKNKRLAEDYAKEQGKAADLEARLKEAESNLRQTRTELAEVSTLQLETQRQFKTMASEKTALDATLATCSGKNEQLYQFGRELINHVERPEGFTSILRAEPFTQIKRVELENIFQDYRDNLDQNRMKPLSVRSANP</sequence>
<feature type="compositionally biased region" description="Basic and acidic residues" evidence="1">
    <location>
        <begin position="17"/>
        <end position="29"/>
    </location>
</feature>
<gene>
    <name evidence="2" type="ORF">SAMN05216402_0984</name>
</gene>
<feature type="compositionally biased region" description="Low complexity" evidence="1">
    <location>
        <begin position="30"/>
        <end position="42"/>
    </location>
</feature>
<evidence type="ECO:0008006" key="4">
    <source>
        <dbReference type="Google" id="ProtNLM"/>
    </source>
</evidence>
<evidence type="ECO:0000256" key="1">
    <source>
        <dbReference type="SAM" id="MobiDB-lite"/>
    </source>
</evidence>
<protein>
    <recommendedName>
        <fullName evidence="4">DNA repair protein</fullName>
    </recommendedName>
</protein>
<dbReference type="Proteomes" id="UP000183471">
    <property type="component" value="Unassembled WGS sequence"/>
</dbReference>
<evidence type="ECO:0000313" key="3">
    <source>
        <dbReference type="Proteomes" id="UP000183471"/>
    </source>
</evidence>